<accession>A0AAI9MPU9</accession>
<sequence length="351" mass="40900">MTSNSDFFDASDLFNISEQFDIPDIFCRAGEFSKKFNVSLEDIISIWLDDKISLYVNLRSEYCRIIRYANKKEHRYDTFDIRAGGDFYQHESSSQFTVRTFIPCDQSEINEYPVFSGSSFFKYAYDGYACGFWKIKPTKMTHLVRDNYNLRNANDVWGSIPSEVIVYGRDDNDHLIFNKDDLISHSDLQIDSASYKKLLKLTAPQSNEFVAMERSYIQNVIVILLINKYCKSNNDKLLFLTAADILNFYREKHCKEIKKISRSSISRWFNEFTNDDGTLSVKMKNGRWSSEKDEVIYLVAKEHCWDENPDVILELLVSSLLDEVEKLNFPGEITGSQLKHYLKDIKLLSAQ</sequence>
<gene>
    <name evidence="1" type="ORF">PQQ21_004085</name>
</gene>
<reference evidence="1" key="1">
    <citation type="submission" date="2024-02" db="EMBL/GenBank/DDBJ databases">
        <authorList>
            <consortium name="Clinical and Environmental Microbiology Branch: Whole genome sequencing antimicrobial resistance pathogens in the healthcare setting"/>
        </authorList>
    </citation>
    <scope>NUCLEOTIDE SEQUENCE</scope>
    <source>
        <strain evidence="1">2023GN-00102</strain>
    </source>
</reference>
<dbReference type="RefSeq" id="WP_106105422.1">
    <property type="nucleotide sequence ID" value="NZ_JBODPH010000050.1"/>
</dbReference>
<organism evidence="1">
    <name type="scientific">Citrobacter freundii</name>
    <dbReference type="NCBI Taxonomy" id="546"/>
    <lineage>
        <taxon>Bacteria</taxon>
        <taxon>Pseudomonadati</taxon>
        <taxon>Pseudomonadota</taxon>
        <taxon>Gammaproteobacteria</taxon>
        <taxon>Enterobacterales</taxon>
        <taxon>Enterobacteriaceae</taxon>
        <taxon>Citrobacter</taxon>
        <taxon>Citrobacter freundii complex</taxon>
    </lineage>
</organism>
<protein>
    <submittedName>
        <fullName evidence="1">Uncharacterized protein</fullName>
    </submittedName>
</protein>
<evidence type="ECO:0000313" key="1">
    <source>
        <dbReference type="EMBL" id="EMN4146780.1"/>
    </source>
</evidence>
<comment type="caution">
    <text evidence="1">The sequence shown here is derived from an EMBL/GenBank/DDBJ whole genome shotgun (WGS) entry which is preliminary data.</text>
</comment>
<dbReference type="AlphaFoldDB" id="A0AAI9MPU9"/>
<name>A0AAI9MPU9_CITFR</name>
<dbReference type="EMBL" id="ABKLER030000019">
    <property type="protein sequence ID" value="EMN4146780.1"/>
    <property type="molecule type" value="Genomic_DNA"/>
</dbReference>
<proteinExistence type="predicted"/>